<feature type="transmembrane region" description="Helical" evidence="2">
    <location>
        <begin position="134"/>
        <end position="153"/>
    </location>
</feature>
<dbReference type="EMBL" id="BMIL01000006">
    <property type="protein sequence ID" value="GGC65879.1"/>
    <property type="molecule type" value="Genomic_DNA"/>
</dbReference>
<reference evidence="3" key="1">
    <citation type="journal article" date="2014" name="Int. J. Syst. Evol. Microbiol.">
        <title>Complete genome sequence of Corynebacterium casei LMG S-19264T (=DSM 44701T), isolated from a smear-ripened cheese.</title>
        <authorList>
            <consortium name="US DOE Joint Genome Institute (JGI-PGF)"/>
            <person name="Walter F."/>
            <person name="Albersmeier A."/>
            <person name="Kalinowski J."/>
            <person name="Ruckert C."/>
        </authorList>
    </citation>
    <scope>NUCLEOTIDE SEQUENCE</scope>
    <source>
        <strain evidence="3">CGMCC 1.15343</strain>
    </source>
</reference>
<reference evidence="3" key="2">
    <citation type="submission" date="2020-09" db="EMBL/GenBank/DDBJ databases">
        <authorList>
            <person name="Sun Q."/>
            <person name="Zhou Y."/>
        </authorList>
    </citation>
    <scope>NUCLEOTIDE SEQUENCE</scope>
    <source>
        <strain evidence="3">CGMCC 1.15343</strain>
    </source>
</reference>
<keyword evidence="1" id="KW-0175">Coiled coil</keyword>
<evidence type="ECO:0000256" key="1">
    <source>
        <dbReference type="SAM" id="Coils"/>
    </source>
</evidence>
<protein>
    <submittedName>
        <fullName evidence="3">Uncharacterized protein</fullName>
    </submittedName>
</protein>
<dbReference type="AlphaFoldDB" id="A0A916U9U8"/>
<gene>
    <name evidence="3" type="ORF">GCM10011387_19310</name>
</gene>
<evidence type="ECO:0000256" key="2">
    <source>
        <dbReference type="SAM" id="Phobius"/>
    </source>
</evidence>
<evidence type="ECO:0000313" key="3">
    <source>
        <dbReference type="EMBL" id="GGC65879.1"/>
    </source>
</evidence>
<dbReference type="Proteomes" id="UP000651668">
    <property type="component" value="Unassembled WGS sequence"/>
</dbReference>
<sequence length="165" mass="18873">MCLSFAVKAQVDTNSYQTQRFKINALLQERSARFGQYDQSLNQRTGIFGFQTKKDIKNSNEILRQIVLNDNNIFKELKVLLEYKDLQVQQVQSNAKASSERISAYMAAIKKLQDQNELLRKQLNAQEKESGNTSFYVILLLAGLLVAAGYIIYTKMALLKKIRNA</sequence>
<evidence type="ECO:0000313" key="4">
    <source>
        <dbReference type="Proteomes" id="UP000651668"/>
    </source>
</evidence>
<keyword evidence="2" id="KW-1133">Transmembrane helix</keyword>
<proteinExistence type="predicted"/>
<comment type="caution">
    <text evidence="3">The sequence shown here is derived from an EMBL/GenBank/DDBJ whole genome shotgun (WGS) entry which is preliminary data.</text>
</comment>
<keyword evidence="4" id="KW-1185">Reference proteome</keyword>
<accession>A0A916U9U8</accession>
<organism evidence="3 4">
    <name type="scientific">Pedobacter quisquiliarum</name>
    <dbReference type="NCBI Taxonomy" id="1834438"/>
    <lineage>
        <taxon>Bacteria</taxon>
        <taxon>Pseudomonadati</taxon>
        <taxon>Bacteroidota</taxon>
        <taxon>Sphingobacteriia</taxon>
        <taxon>Sphingobacteriales</taxon>
        <taxon>Sphingobacteriaceae</taxon>
        <taxon>Pedobacter</taxon>
    </lineage>
</organism>
<keyword evidence="2" id="KW-0472">Membrane</keyword>
<name>A0A916U9U8_9SPHI</name>
<feature type="coiled-coil region" evidence="1">
    <location>
        <begin position="95"/>
        <end position="129"/>
    </location>
</feature>
<keyword evidence="2" id="KW-0812">Transmembrane</keyword>